<dbReference type="InterPro" id="IPR043128">
    <property type="entry name" value="Rev_trsase/Diguanyl_cyclase"/>
</dbReference>
<dbReference type="PROSITE" id="PS51832">
    <property type="entry name" value="HD_GYP"/>
    <property type="match status" value="1"/>
</dbReference>
<dbReference type="InterPro" id="IPR029787">
    <property type="entry name" value="Nucleotide_cyclase"/>
</dbReference>
<organism evidence="3 4">
    <name type="scientific">Desulfotomaculum nigrificans (strain DSM 14880 / VKM B-2319 / CO-1-SRB)</name>
    <name type="common">Desulfotomaculum carboxydivorans</name>
    <dbReference type="NCBI Taxonomy" id="868595"/>
    <lineage>
        <taxon>Bacteria</taxon>
        <taxon>Bacillati</taxon>
        <taxon>Bacillota</taxon>
        <taxon>Clostridia</taxon>
        <taxon>Eubacteriales</taxon>
        <taxon>Desulfotomaculaceae</taxon>
        <taxon>Desulfotomaculum</taxon>
    </lineage>
</organism>
<keyword evidence="3" id="KW-0378">Hydrolase</keyword>
<dbReference type="GO" id="GO:0016787">
    <property type="term" value="F:hydrolase activity"/>
    <property type="evidence" value="ECO:0007669"/>
    <property type="project" value="UniProtKB-KW"/>
</dbReference>
<dbReference type="KEGG" id="dca:Desca_0663"/>
<reference evidence="3 4" key="1">
    <citation type="submission" date="2011-05" db="EMBL/GenBank/DDBJ databases">
        <title>Complete sequence of Desulfotomaculum carboxydivorans CO-1-SRB.</title>
        <authorList>
            <consortium name="US DOE Joint Genome Institute"/>
            <person name="Lucas S."/>
            <person name="Han J."/>
            <person name="Lapidus A."/>
            <person name="Cheng J.-F."/>
            <person name="Goodwin L."/>
            <person name="Pitluck S."/>
            <person name="Peters L."/>
            <person name="Mikhailova N."/>
            <person name="Lu M."/>
            <person name="Han C."/>
            <person name="Tapia R."/>
            <person name="Land M."/>
            <person name="Hauser L."/>
            <person name="Kyrpides N."/>
            <person name="Ivanova N."/>
            <person name="Pagani I."/>
            <person name="Stams A."/>
            <person name="Plugge C."/>
            <person name="Muyzer G."/>
            <person name="Kuever J."/>
            <person name="Parshina S."/>
            <person name="Ivanova A."/>
            <person name="Nazina T."/>
            <person name="Woyke T."/>
        </authorList>
    </citation>
    <scope>NUCLEOTIDE SEQUENCE [LARGE SCALE GENOMIC DNA]</scope>
    <source>
        <strain evidence="4">DSM 14880 / VKM B-2319 / CO-1-SRB</strain>
    </source>
</reference>
<name>F6B8H6_DESCC</name>
<sequence>MQKRDSVPMNRYLPDMKNQLAYIELSSEIIRCTDKEAFAGTAVRHLSQIVKAEKIFAKLKQEGNYFRVYSVGPDGSINIATKQKSPDCNLNTAVDFPVESCLDCYAAVTGERPDPETVHGFCVPLTENEAKVGSIVVVNHRDPTHLEPDRHFVSVIANLFSAALTKLNLVEKLTVHLENQKRIAMLSSQIIKNLHTENLLPSVVASAKAVIGTNACMLGLIDRQHNVIHFPYVYNMPESVRYLNIPIEKSALATEAHSQQAIIIQDYPSHKLAHPEFVRIGIKSILGIPIVIEGEVEAVLALVDLNDYRQFTPQDVDLAEIIAMQTAVALDNAKLVAKLRMASMTDPLTGLYNRGYYNHLVSQVESGDERVYPLSMMVIDLDGLKIVNDTQGHDKGDQIIKVAAQTIASVMQGKGGISRMGGDEFAILLPNTDLAEANWYRQQILAKVDELNQAYPDLNLSLSIGIGCAKDGSTSIKELYRAADHDMYVCKRNTSFSFKKNIVLALRMMLADCEPQLEARSAWVEKVAREFARAVGLKGGQVFDFITVALVHDIGKVGVARSILNNPGPLNKQEYEEIKQHSQIGYRITINLNELANIATHILYHHERWDGKGYPDGLKGGQIPLQSRMLALLDSYEAMTSDRVYRQAMSHQEAVSEIRAGAGSQFDPHLTEIFLDVVNSI</sequence>
<dbReference type="InterPro" id="IPR029016">
    <property type="entry name" value="GAF-like_dom_sf"/>
</dbReference>
<keyword evidence="4" id="KW-1185">Reference proteome</keyword>
<dbReference type="SUPFAM" id="SSF55781">
    <property type="entry name" value="GAF domain-like"/>
    <property type="match status" value="2"/>
</dbReference>
<dbReference type="PANTHER" id="PTHR43155:SF2">
    <property type="entry name" value="CYCLIC DI-GMP PHOSPHODIESTERASE PA4108"/>
    <property type="match status" value="1"/>
</dbReference>
<protein>
    <submittedName>
        <fullName evidence="3">Diguanylate cyclase and metal dependent phosphohydrolase</fullName>
    </submittedName>
</protein>
<evidence type="ECO:0000259" key="1">
    <source>
        <dbReference type="PROSITE" id="PS50887"/>
    </source>
</evidence>
<dbReference type="InterPro" id="IPR003018">
    <property type="entry name" value="GAF"/>
</dbReference>
<evidence type="ECO:0000313" key="3">
    <source>
        <dbReference type="EMBL" id="AEF93548.1"/>
    </source>
</evidence>
<dbReference type="SMART" id="SM00267">
    <property type="entry name" value="GGDEF"/>
    <property type="match status" value="1"/>
</dbReference>
<dbReference type="InterPro" id="IPR037522">
    <property type="entry name" value="HD_GYP_dom"/>
</dbReference>
<feature type="domain" description="GGDEF" evidence="1">
    <location>
        <begin position="372"/>
        <end position="508"/>
    </location>
</feature>
<dbReference type="NCBIfam" id="TIGR00254">
    <property type="entry name" value="GGDEF"/>
    <property type="match status" value="1"/>
</dbReference>
<dbReference type="Proteomes" id="UP000009226">
    <property type="component" value="Chromosome"/>
</dbReference>
<dbReference type="Gene3D" id="3.30.450.40">
    <property type="match status" value="2"/>
</dbReference>
<evidence type="ECO:0000313" key="4">
    <source>
        <dbReference type="Proteomes" id="UP000009226"/>
    </source>
</evidence>
<feature type="domain" description="HD-GYP" evidence="2">
    <location>
        <begin position="495"/>
        <end position="681"/>
    </location>
</feature>
<dbReference type="CDD" id="cd00077">
    <property type="entry name" value="HDc"/>
    <property type="match status" value="1"/>
</dbReference>
<accession>F6B8H6</accession>
<dbReference type="SUPFAM" id="SSF55073">
    <property type="entry name" value="Nucleotide cyclase"/>
    <property type="match status" value="1"/>
</dbReference>
<evidence type="ECO:0000259" key="2">
    <source>
        <dbReference type="PROSITE" id="PS51832"/>
    </source>
</evidence>
<dbReference type="STRING" id="868595.Desca_0663"/>
<dbReference type="InterPro" id="IPR000160">
    <property type="entry name" value="GGDEF_dom"/>
</dbReference>
<dbReference type="Gene3D" id="1.10.3210.10">
    <property type="entry name" value="Hypothetical protein af1432"/>
    <property type="match status" value="1"/>
</dbReference>
<dbReference type="SMART" id="SM00065">
    <property type="entry name" value="GAF"/>
    <property type="match status" value="2"/>
</dbReference>
<dbReference type="Pfam" id="PF01590">
    <property type="entry name" value="GAF"/>
    <property type="match status" value="1"/>
</dbReference>
<dbReference type="Pfam" id="PF00990">
    <property type="entry name" value="GGDEF"/>
    <property type="match status" value="1"/>
</dbReference>
<dbReference type="PANTHER" id="PTHR43155">
    <property type="entry name" value="CYCLIC DI-GMP PHOSPHODIESTERASE PA4108-RELATED"/>
    <property type="match status" value="1"/>
</dbReference>
<proteinExistence type="predicted"/>
<dbReference type="CDD" id="cd01949">
    <property type="entry name" value="GGDEF"/>
    <property type="match status" value="1"/>
</dbReference>
<gene>
    <name evidence="3" type="ordered locus">Desca_0663</name>
</gene>
<dbReference type="Pfam" id="PF13487">
    <property type="entry name" value="HD_5"/>
    <property type="match status" value="1"/>
</dbReference>
<dbReference type="SUPFAM" id="SSF109604">
    <property type="entry name" value="HD-domain/PDEase-like"/>
    <property type="match status" value="1"/>
</dbReference>
<dbReference type="AlphaFoldDB" id="F6B8H6"/>
<dbReference type="RefSeq" id="WP_013809774.1">
    <property type="nucleotide sequence ID" value="NC_015565.1"/>
</dbReference>
<dbReference type="HOGENOM" id="CLU_403729_0_0_9"/>
<dbReference type="EMBL" id="CP002736">
    <property type="protein sequence ID" value="AEF93548.1"/>
    <property type="molecule type" value="Genomic_DNA"/>
</dbReference>
<dbReference type="Gene3D" id="3.30.70.270">
    <property type="match status" value="1"/>
</dbReference>
<dbReference type="PROSITE" id="PS50887">
    <property type="entry name" value="GGDEF"/>
    <property type="match status" value="1"/>
</dbReference>
<dbReference type="InterPro" id="IPR003607">
    <property type="entry name" value="HD/PDEase_dom"/>
</dbReference>
<dbReference type="eggNOG" id="COG3437">
    <property type="taxonomic scope" value="Bacteria"/>
</dbReference>